<comment type="similarity">
    <text evidence="1">Belongs to the Skp family.</text>
</comment>
<evidence type="ECO:0000256" key="1">
    <source>
        <dbReference type="ARBA" id="ARBA00009091"/>
    </source>
</evidence>
<dbReference type="PANTHER" id="PTHR35089">
    <property type="entry name" value="CHAPERONE PROTEIN SKP"/>
    <property type="match status" value="1"/>
</dbReference>
<evidence type="ECO:0000313" key="3">
    <source>
        <dbReference type="EMBL" id="SPD75098.1"/>
    </source>
</evidence>
<dbReference type="EMBL" id="OJIN01000184">
    <property type="protein sequence ID" value="SPD75098.1"/>
    <property type="molecule type" value="Genomic_DNA"/>
</dbReference>
<organism evidence="3">
    <name type="scientific">uncultured Desulfobacterium sp</name>
    <dbReference type="NCBI Taxonomy" id="201089"/>
    <lineage>
        <taxon>Bacteria</taxon>
        <taxon>Pseudomonadati</taxon>
        <taxon>Thermodesulfobacteriota</taxon>
        <taxon>Desulfobacteria</taxon>
        <taxon>Desulfobacterales</taxon>
        <taxon>Desulfobacteriaceae</taxon>
        <taxon>Desulfobacterium</taxon>
        <taxon>environmental samples</taxon>
    </lineage>
</organism>
<dbReference type="GO" id="GO:0005829">
    <property type="term" value="C:cytosol"/>
    <property type="evidence" value="ECO:0007669"/>
    <property type="project" value="TreeGrafter"/>
</dbReference>
<dbReference type="SMART" id="SM00935">
    <property type="entry name" value="OmpH"/>
    <property type="match status" value="1"/>
</dbReference>
<protein>
    <submittedName>
        <fullName evidence="3">Outer membrane protein</fullName>
    </submittedName>
</protein>
<dbReference type="GO" id="GO:0050821">
    <property type="term" value="P:protein stabilization"/>
    <property type="evidence" value="ECO:0007669"/>
    <property type="project" value="TreeGrafter"/>
</dbReference>
<sequence>MKYFIGLVVGIIWLFSCQAGVMAAEDKIGIVDLQKFQQDSTGYKKLSESYVKKLEPQKQELEKKKSELIEFEDGIKKQSMMLSLDAKEDKRKEYEKMARRYKYLENEYYQAIKEAELEVKRSVLQDVAKLMDNIGKKDKYLLILEKGSSGILYNSDNIDITDDVIKEYDRMKK</sequence>
<dbReference type="GO" id="GO:0051082">
    <property type="term" value="F:unfolded protein binding"/>
    <property type="evidence" value="ECO:0007669"/>
    <property type="project" value="InterPro"/>
</dbReference>
<dbReference type="InterPro" id="IPR024930">
    <property type="entry name" value="Skp_dom_sf"/>
</dbReference>
<dbReference type="PANTHER" id="PTHR35089:SF1">
    <property type="entry name" value="CHAPERONE PROTEIN SKP"/>
    <property type="match status" value="1"/>
</dbReference>
<dbReference type="PROSITE" id="PS51257">
    <property type="entry name" value="PROKAR_LIPOPROTEIN"/>
    <property type="match status" value="1"/>
</dbReference>
<reference evidence="3" key="1">
    <citation type="submission" date="2018-01" db="EMBL/GenBank/DDBJ databases">
        <authorList>
            <person name="Regsiter A."/>
            <person name="William W."/>
        </authorList>
    </citation>
    <scope>NUCLEOTIDE SEQUENCE</scope>
    <source>
        <strain evidence="3">TRIP AH-1</strain>
    </source>
</reference>
<accession>A0A445N017</accession>
<proteinExistence type="inferred from homology"/>
<name>A0A445N017_9BACT</name>
<dbReference type="InterPro" id="IPR005632">
    <property type="entry name" value="Chaperone_Skp"/>
</dbReference>
<dbReference type="AlphaFoldDB" id="A0A445N017"/>
<dbReference type="SUPFAM" id="SSF111384">
    <property type="entry name" value="OmpH-like"/>
    <property type="match status" value="1"/>
</dbReference>
<dbReference type="Gene3D" id="3.30.910.20">
    <property type="entry name" value="Skp domain"/>
    <property type="match status" value="1"/>
</dbReference>
<evidence type="ECO:0000256" key="2">
    <source>
        <dbReference type="ARBA" id="ARBA00022729"/>
    </source>
</evidence>
<dbReference type="Pfam" id="PF03938">
    <property type="entry name" value="OmpH"/>
    <property type="match status" value="1"/>
</dbReference>
<keyword evidence="2" id="KW-0732">Signal</keyword>
<gene>
    <name evidence="3" type="ORF">PITCH_A420059</name>
</gene>